<keyword evidence="1" id="KW-0812">Transmembrane</keyword>
<evidence type="ECO:0008006" key="3">
    <source>
        <dbReference type="Google" id="ProtNLM"/>
    </source>
</evidence>
<sequence length="479" mass="52158">MNKQKIRTTLQQTAEALAPASKIDLWPALKAKISLSRSRQMEGLKMKKNFSPKWAFKPTYAITLAVIFVVAVFALPQGRAFAQQIWHFFSQGDSNMMPGITPSTRDWVEQTPGVAAETVTPEALPAITEMTFAGDCGASNEAQCSVDQIRAKVDFSVLALPQIPAGMAFVGANGKPGLVTLTYMPYDQRSSLVIQEEAFDPAAAPLAAQVGADAEIKQVKVGDLDGEYVKGSYNGNYDVPVWDSSIDLQTVRWVQGETLITVYLAGAADSMGMEDLINLSASLTEKAVGLAGQPDKVFAAQNNTDSVDFAQLYPLSFNEAETVAGFKLLSPSELPANFSFVGASVDLNTKVVKLLYNYQDASNPDAQFNLIIRELANPNGEDCILCGFVQGSWEMFSQYPEGKLISSDANLETVQVGSSIGQYVQGIGWVSKTDGVWQWDSSAFRKRLRFEQAGLAIEVWMDKEDITQAELIHIAESLQ</sequence>
<feature type="transmembrane region" description="Helical" evidence="1">
    <location>
        <begin position="54"/>
        <end position="75"/>
    </location>
</feature>
<evidence type="ECO:0000256" key="1">
    <source>
        <dbReference type="SAM" id="Phobius"/>
    </source>
</evidence>
<keyword evidence="1" id="KW-1133">Transmembrane helix</keyword>
<comment type="caution">
    <text evidence="2">The sequence shown here is derived from an EMBL/GenBank/DDBJ whole genome shotgun (WGS) entry which is preliminary data.</text>
</comment>
<keyword evidence="1" id="KW-0472">Membrane</keyword>
<protein>
    <recommendedName>
        <fullName evidence="3">DUF4367 domain-containing protein</fullName>
    </recommendedName>
</protein>
<accession>A0A644YW56</accession>
<evidence type="ECO:0000313" key="2">
    <source>
        <dbReference type="EMBL" id="MPM30254.1"/>
    </source>
</evidence>
<proteinExistence type="predicted"/>
<name>A0A644YW56_9ZZZZ</name>
<gene>
    <name evidence="2" type="ORF">SDC9_76802</name>
</gene>
<reference evidence="2" key="1">
    <citation type="submission" date="2019-08" db="EMBL/GenBank/DDBJ databases">
        <authorList>
            <person name="Kucharzyk K."/>
            <person name="Murdoch R.W."/>
            <person name="Higgins S."/>
            <person name="Loffler F."/>
        </authorList>
    </citation>
    <scope>NUCLEOTIDE SEQUENCE</scope>
</reference>
<dbReference type="EMBL" id="VSSQ01005737">
    <property type="protein sequence ID" value="MPM30254.1"/>
    <property type="molecule type" value="Genomic_DNA"/>
</dbReference>
<dbReference type="AlphaFoldDB" id="A0A644YW56"/>
<organism evidence="2">
    <name type="scientific">bioreactor metagenome</name>
    <dbReference type="NCBI Taxonomy" id="1076179"/>
    <lineage>
        <taxon>unclassified sequences</taxon>
        <taxon>metagenomes</taxon>
        <taxon>ecological metagenomes</taxon>
    </lineage>
</organism>